<name>K5X4W5_AGABU</name>
<evidence type="ECO:0000256" key="3">
    <source>
        <dbReference type="ARBA" id="ARBA00010617"/>
    </source>
</evidence>
<dbReference type="RefSeq" id="XP_007330855.1">
    <property type="nucleotide sequence ID" value="XM_007330793.1"/>
</dbReference>
<dbReference type="KEGG" id="abp:AGABI1DRAFT75696"/>
<evidence type="ECO:0000313" key="12">
    <source>
        <dbReference type="Proteomes" id="UP000008493"/>
    </source>
</evidence>
<dbReference type="GO" id="GO:0004497">
    <property type="term" value="F:monooxygenase activity"/>
    <property type="evidence" value="ECO:0007669"/>
    <property type="project" value="UniProtKB-KW"/>
</dbReference>
<evidence type="ECO:0000313" key="11">
    <source>
        <dbReference type="EMBL" id="EKM78213.1"/>
    </source>
</evidence>
<organism evidence="11 12">
    <name type="scientific">Agaricus bisporus var. burnettii (strain JB137-S8 / ATCC MYA-4627 / FGSC 10392)</name>
    <name type="common">White button mushroom</name>
    <dbReference type="NCBI Taxonomy" id="597362"/>
    <lineage>
        <taxon>Eukaryota</taxon>
        <taxon>Fungi</taxon>
        <taxon>Dikarya</taxon>
        <taxon>Basidiomycota</taxon>
        <taxon>Agaricomycotina</taxon>
        <taxon>Agaricomycetes</taxon>
        <taxon>Agaricomycetidae</taxon>
        <taxon>Agaricales</taxon>
        <taxon>Agaricineae</taxon>
        <taxon>Agaricaceae</taxon>
        <taxon>Agaricus</taxon>
    </lineage>
</organism>
<dbReference type="InParanoid" id="K5X4W5"/>
<keyword evidence="8 10" id="KW-0503">Monooxygenase</keyword>
<dbReference type="PANTHER" id="PTHR46300">
    <property type="entry name" value="P450, PUTATIVE (EUROFUNG)-RELATED-RELATED"/>
    <property type="match status" value="1"/>
</dbReference>
<dbReference type="PROSITE" id="PS00086">
    <property type="entry name" value="CYTOCHROME_P450"/>
    <property type="match status" value="1"/>
</dbReference>
<evidence type="ECO:0000256" key="8">
    <source>
        <dbReference type="ARBA" id="ARBA00023033"/>
    </source>
</evidence>
<dbReference type="GeneID" id="18831279"/>
<comment type="similarity">
    <text evidence="3 10">Belongs to the cytochrome P450 family.</text>
</comment>
<dbReference type="HOGENOM" id="CLU_001570_2_3_1"/>
<evidence type="ECO:0000256" key="9">
    <source>
        <dbReference type="PIRSR" id="PIRSR602401-1"/>
    </source>
</evidence>
<dbReference type="EMBL" id="JH971392">
    <property type="protein sequence ID" value="EKM78213.1"/>
    <property type="molecule type" value="Genomic_DNA"/>
</dbReference>
<keyword evidence="4 9" id="KW-0349">Heme</keyword>
<protein>
    <recommendedName>
        <fullName evidence="13">Cytochrome P450</fullName>
    </recommendedName>
</protein>
<dbReference type="GO" id="GO:0005506">
    <property type="term" value="F:iron ion binding"/>
    <property type="evidence" value="ECO:0007669"/>
    <property type="project" value="InterPro"/>
</dbReference>
<dbReference type="OrthoDB" id="2998614at2759"/>
<gene>
    <name evidence="11" type="ORF">AGABI1DRAFT_75696</name>
</gene>
<evidence type="ECO:0000256" key="10">
    <source>
        <dbReference type="RuleBase" id="RU000461"/>
    </source>
</evidence>
<dbReference type="GO" id="GO:0016705">
    <property type="term" value="F:oxidoreductase activity, acting on paired donors, with incorporation or reduction of molecular oxygen"/>
    <property type="evidence" value="ECO:0007669"/>
    <property type="project" value="InterPro"/>
</dbReference>
<evidence type="ECO:0000256" key="1">
    <source>
        <dbReference type="ARBA" id="ARBA00001971"/>
    </source>
</evidence>
<dbReference type="AlphaFoldDB" id="K5X4W5"/>
<evidence type="ECO:0000256" key="4">
    <source>
        <dbReference type="ARBA" id="ARBA00022617"/>
    </source>
</evidence>
<dbReference type="STRING" id="597362.K5X4W5"/>
<keyword evidence="6 10" id="KW-0560">Oxidoreductase</keyword>
<accession>K5X4W5</accession>
<proteinExistence type="inferred from homology"/>
<evidence type="ECO:0000256" key="2">
    <source>
        <dbReference type="ARBA" id="ARBA00005179"/>
    </source>
</evidence>
<dbReference type="PRINTS" id="PR00463">
    <property type="entry name" value="EP450I"/>
</dbReference>
<dbReference type="InterPro" id="IPR050364">
    <property type="entry name" value="Cytochrome_P450_fung"/>
</dbReference>
<evidence type="ECO:0008006" key="13">
    <source>
        <dbReference type="Google" id="ProtNLM"/>
    </source>
</evidence>
<dbReference type="eggNOG" id="KOG0156">
    <property type="taxonomic scope" value="Eukaryota"/>
</dbReference>
<dbReference type="CDD" id="cd11065">
    <property type="entry name" value="CYP64-like"/>
    <property type="match status" value="1"/>
</dbReference>
<evidence type="ECO:0000256" key="7">
    <source>
        <dbReference type="ARBA" id="ARBA00023004"/>
    </source>
</evidence>
<dbReference type="OMA" id="QCEVQRE"/>
<dbReference type="InterPro" id="IPR002401">
    <property type="entry name" value="Cyt_P450_E_grp-I"/>
</dbReference>
<dbReference type="InterPro" id="IPR017972">
    <property type="entry name" value="Cyt_P450_CS"/>
</dbReference>
<comment type="cofactor">
    <cofactor evidence="1 9">
        <name>heme</name>
        <dbReference type="ChEBI" id="CHEBI:30413"/>
    </cofactor>
</comment>
<dbReference type="GO" id="GO:0020037">
    <property type="term" value="F:heme binding"/>
    <property type="evidence" value="ECO:0007669"/>
    <property type="project" value="InterPro"/>
</dbReference>
<dbReference type="SUPFAM" id="SSF48264">
    <property type="entry name" value="Cytochrome P450"/>
    <property type="match status" value="1"/>
</dbReference>
<dbReference type="Proteomes" id="UP000008493">
    <property type="component" value="Unassembled WGS sequence"/>
</dbReference>
<dbReference type="InterPro" id="IPR001128">
    <property type="entry name" value="Cyt_P450"/>
</dbReference>
<keyword evidence="12" id="KW-1185">Reference proteome</keyword>
<dbReference type="Pfam" id="PF00067">
    <property type="entry name" value="p450"/>
    <property type="match status" value="1"/>
</dbReference>
<keyword evidence="7 9" id="KW-0408">Iron</keyword>
<dbReference type="PANTHER" id="PTHR46300:SF7">
    <property type="entry name" value="P450, PUTATIVE (EUROFUNG)-RELATED"/>
    <property type="match status" value="1"/>
</dbReference>
<comment type="pathway">
    <text evidence="2">Secondary metabolite biosynthesis.</text>
</comment>
<reference evidence="12" key="1">
    <citation type="journal article" date="2012" name="Proc. Natl. Acad. Sci. U.S.A.">
        <title>Genome sequence of the button mushroom Agaricus bisporus reveals mechanisms governing adaptation to a humic-rich ecological niche.</title>
        <authorList>
            <person name="Morin E."/>
            <person name="Kohler A."/>
            <person name="Baker A.R."/>
            <person name="Foulongne-Oriol M."/>
            <person name="Lombard V."/>
            <person name="Nagy L.G."/>
            <person name="Ohm R.A."/>
            <person name="Patyshakuliyeva A."/>
            <person name="Brun A."/>
            <person name="Aerts A.L."/>
            <person name="Bailey A.M."/>
            <person name="Billette C."/>
            <person name="Coutinho P.M."/>
            <person name="Deakin G."/>
            <person name="Doddapaneni H."/>
            <person name="Floudas D."/>
            <person name="Grimwood J."/>
            <person name="Hilden K."/>
            <person name="Kuees U."/>
            <person name="LaButti K.M."/>
            <person name="Lapidus A."/>
            <person name="Lindquist E.A."/>
            <person name="Lucas S.M."/>
            <person name="Murat C."/>
            <person name="Riley R.W."/>
            <person name="Salamov A.A."/>
            <person name="Schmutz J."/>
            <person name="Subramanian V."/>
            <person name="Woesten H.A.B."/>
            <person name="Xu J."/>
            <person name="Eastwood D.C."/>
            <person name="Foster G.D."/>
            <person name="Sonnenberg A.S."/>
            <person name="Cullen D."/>
            <person name="de Vries R.P."/>
            <person name="Lundell T."/>
            <person name="Hibbett D.S."/>
            <person name="Henrissat B."/>
            <person name="Burton K.S."/>
            <person name="Kerrigan R.W."/>
            <person name="Challen M.P."/>
            <person name="Grigoriev I.V."/>
            <person name="Martin F."/>
        </authorList>
    </citation>
    <scope>NUCLEOTIDE SEQUENCE [LARGE SCALE GENOMIC DNA]</scope>
    <source>
        <strain evidence="12">JB137-S8 / ATCC MYA-4627 / FGSC 10392</strain>
    </source>
</reference>
<evidence type="ECO:0000256" key="6">
    <source>
        <dbReference type="ARBA" id="ARBA00023002"/>
    </source>
</evidence>
<sequence>MINLRLRDILVAGFCIILHLVYRSHKRRLLPPPPGPTRWPVVGSILSMTLNYAHISYQKFGKKLGAKFLYYEVFNQPIIVINDVQVAQELLEKRSAIYSSRPQVRILSEGIGMNRFFAIMPYGDEWRAQRRMFQQYFGPRHFEQQLEMHERMLRFVRRGLLPNLLTSPQDFHEHLRNCIGGFSISIAYGLPVQRQHDSRVRFSGTVFGEMIAAAGSGKLVIHFISSLLQDIPDWMPGSGFKKAARDLRSLIEKLVEDPYQAGLELLDEGNPQESFVATSLEKGRNYADFEGHVNRLKYTATQFFGGAAETTMTVFSTFVLMMLKNRDVQCEVQRELDSVIGSDRMPTMSDLSRLPYLSAVIKETLRWNPVAPLSVPRMTTSEDVYDGYYIPKDCIVLTNIYAMLHDEDTYPEPEEFKPERFIKNGVLRDDVPDPETIATFGFGRRICPGSHIALPFIHLIAASILCLFDILPEVDAEGNPINVVPKFAPSSLTSEPFPFPCKIVPRGDRNVKELLKEYIGNEPI</sequence>
<dbReference type="InterPro" id="IPR036396">
    <property type="entry name" value="Cyt_P450_sf"/>
</dbReference>
<evidence type="ECO:0000256" key="5">
    <source>
        <dbReference type="ARBA" id="ARBA00022723"/>
    </source>
</evidence>
<dbReference type="Gene3D" id="1.10.630.10">
    <property type="entry name" value="Cytochrome P450"/>
    <property type="match status" value="1"/>
</dbReference>
<feature type="binding site" description="axial binding residue" evidence="9">
    <location>
        <position position="447"/>
    </location>
    <ligand>
        <name>heme</name>
        <dbReference type="ChEBI" id="CHEBI:30413"/>
    </ligand>
    <ligandPart>
        <name>Fe</name>
        <dbReference type="ChEBI" id="CHEBI:18248"/>
    </ligandPart>
</feature>
<keyword evidence="5 9" id="KW-0479">Metal-binding</keyword>